<proteinExistence type="predicted"/>
<accession>F4CQJ4</accession>
<reference evidence="3 4" key="1">
    <citation type="journal article" date="2011" name="J. Bacteriol.">
        <title>Genome sequence of the 1,4-dioxane-degrading Pseudonocardia dioxanivorans strain CB1190.</title>
        <authorList>
            <person name="Sales C.M."/>
            <person name="Mahendra S."/>
            <person name="Grostern A."/>
            <person name="Parales R.E."/>
            <person name="Goodwin L.A."/>
            <person name="Woyke T."/>
            <person name="Nolan M."/>
            <person name="Lapidus A."/>
            <person name="Chertkov O."/>
            <person name="Ovchinnikova G."/>
            <person name="Sczyrba A."/>
            <person name="Alvarez-Cohen L."/>
        </authorList>
    </citation>
    <scope>NUCLEOTIDE SEQUENCE [LARGE SCALE GENOMIC DNA]</scope>
    <source>
        <strain evidence="4">ATCC 55486 / DSM 44775 / JCM 13855 / CB1190</strain>
    </source>
</reference>
<sequence>MSIERIFAVLLAGLLGFGGFGSLPGLCGQPAGAGVQTDTESCTRRPSATSALGRTASTGTAGGLVAAVALAVAAGLLLG</sequence>
<keyword evidence="2" id="KW-0472">Membrane</keyword>
<dbReference type="AlphaFoldDB" id="F4CQJ4"/>
<evidence type="ECO:0000256" key="1">
    <source>
        <dbReference type="SAM" id="MobiDB-lite"/>
    </source>
</evidence>
<evidence type="ECO:0000313" key="3">
    <source>
        <dbReference type="EMBL" id="AEA22592.1"/>
    </source>
</evidence>
<feature type="region of interest" description="Disordered" evidence="1">
    <location>
        <begin position="31"/>
        <end position="54"/>
    </location>
</feature>
<name>F4CQJ4_PSEUX</name>
<dbReference type="KEGG" id="pdx:Psed_0319"/>
<keyword evidence="2" id="KW-0812">Transmembrane</keyword>
<keyword evidence="4" id="KW-1185">Reference proteome</keyword>
<dbReference type="Proteomes" id="UP000007809">
    <property type="component" value="Chromosome"/>
</dbReference>
<dbReference type="STRING" id="675635.Psed_0319"/>
<dbReference type="HOGENOM" id="CLU_2603456_0_0_11"/>
<feature type="compositionally biased region" description="Polar residues" evidence="1">
    <location>
        <begin position="36"/>
        <end position="52"/>
    </location>
</feature>
<gene>
    <name evidence="3" type="ordered locus">Psed_0319</name>
</gene>
<evidence type="ECO:0000313" key="4">
    <source>
        <dbReference type="Proteomes" id="UP000007809"/>
    </source>
</evidence>
<organism evidence="3 4">
    <name type="scientific">Pseudonocardia dioxanivorans (strain ATCC 55486 / DSM 44775 / JCM 13855 / CB1190)</name>
    <dbReference type="NCBI Taxonomy" id="675635"/>
    <lineage>
        <taxon>Bacteria</taxon>
        <taxon>Bacillati</taxon>
        <taxon>Actinomycetota</taxon>
        <taxon>Actinomycetes</taxon>
        <taxon>Pseudonocardiales</taxon>
        <taxon>Pseudonocardiaceae</taxon>
        <taxon>Pseudonocardia</taxon>
    </lineage>
</organism>
<protein>
    <submittedName>
        <fullName evidence="3">Uncharacterized protein</fullName>
    </submittedName>
</protein>
<evidence type="ECO:0000256" key="2">
    <source>
        <dbReference type="SAM" id="Phobius"/>
    </source>
</evidence>
<dbReference type="RefSeq" id="WP_013672533.1">
    <property type="nucleotide sequence ID" value="NC_015312.1"/>
</dbReference>
<dbReference type="EMBL" id="CP002593">
    <property type="protein sequence ID" value="AEA22592.1"/>
    <property type="molecule type" value="Genomic_DNA"/>
</dbReference>
<keyword evidence="2" id="KW-1133">Transmembrane helix</keyword>
<feature type="transmembrane region" description="Helical" evidence="2">
    <location>
        <begin position="59"/>
        <end position="78"/>
    </location>
</feature>